<dbReference type="PANTHER" id="PTHR12654">
    <property type="entry name" value="BILE ACID BETA-GLUCOSIDASE-RELATED"/>
    <property type="match status" value="1"/>
</dbReference>
<dbReference type="KEGG" id="minf:MESINF_2412"/>
<dbReference type="Pfam" id="PF04685">
    <property type="entry name" value="DUF608"/>
    <property type="match status" value="1"/>
</dbReference>
<dbReference type="Gene3D" id="1.50.10.10">
    <property type="match status" value="1"/>
</dbReference>
<evidence type="ECO:0000313" key="3">
    <source>
        <dbReference type="Proteomes" id="UP000250796"/>
    </source>
</evidence>
<dbReference type="InterPro" id="IPR008928">
    <property type="entry name" value="6-hairpin_glycosidase_sf"/>
</dbReference>
<name>A0A7Z7LHJ4_9BACT</name>
<dbReference type="GO" id="GO:0005975">
    <property type="term" value="P:carbohydrate metabolic process"/>
    <property type="evidence" value="ECO:0007669"/>
    <property type="project" value="InterPro"/>
</dbReference>
<keyword evidence="3" id="KW-1185">Reference proteome</keyword>
<sequence length="1024" mass="115005">MIRILGKRESRLEKIISKTKHSVSHDLDTVSKNDVVLFIDTVPDKDILSRTIGRTPVVLYGSAVKALQLIGIEERGAIEESRVSLSDAPWDKRGFQSYRGHPLFHGLHGGFYSIHLNAYEKMPDVFYYRGNAAKVIAVEKRYISYVRENALIWLHTFEGFPVLSIGGLLPLEREDDPYWREVEKFVENTLEFMSGGGQGGSYWTEAYCVCRHVFFDRDSEIPSLSPVIIWPDASIAVENACGYLSTSGERLLANMSDERIEEVWAHPFRILKFLEFSIDGKPLPLSARSVFCTPERVEFKLECGRINVFSSLKEPFLFVQVDPNDRREHTIGVLFESDMRIMWPMDEAYSGDRFYTVFERGVRLFTEDGQMRALIVNSNPVRIEIGDDGKSVTGRFESRFEGTGYMAIIASIAGEECPRSIDMQKEIERARNFYTAYLERGRVRTDDHRLNEALDLARVGAIKFRAATPGIGTGLMAGYASSRPGWFSARPGYAWYFGRDSLWCSLALLDIGDFETVRENLELLIKYRRLDGKIYHELTSSGVVHYDAADSTPLFLYTLYRYVKHTGDLDFVRKNLGSLRAALDYCAGTDSDGDGLIENTIAGHGWIEGGRLYGASASFYLNCIWLAALRGVGELAEKLRDAELRNTVASLEEKAVAGLGKFYDPSNGYALGIDRYGRQMPYRTVMASMGVIFDAVSSESIGEQFDEFATDDFSTDWGVRIIGKSSGIFNPKGYHEGSVWPLFTGWAALAQFKIGADLDGYNHTLANLYTCRDFSGGYIPEVLNGESYELSGVCPHQAWSETMGFHPFYEGVLGFEPDSLRGTLRLGPSIPPNLGRLEAGPLVFGDNSLDLRYASSVVLGELIGVTQRFELRLKREVPVYFTPHIPAYAGRIEFSVNGRKRPVKVYRRRTATACRIEPDGPVSGRELEIEVRYSVPFLLMSVEPQLHRGKKSRQPRIVSIERTNKGWELTLAVPGGRSCIPFLASKGLKAKNAVFEDGKLCVSGDRTGYELVKILLRHEELPIL</sequence>
<dbReference type="InterPro" id="IPR052566">
    <property type="entry name" value="Non-lysos_glucosylceramidase"/>
</dbReference>
<dbReference type="RefSeq" id="WP_169699986.1">
    <property type="nucleotide sequence ID" value="NZ_LS974202.1"/>
</dbReference>
<organism evidence="2 3">
    <name type="scientific">Mesotoga infera</name>
    <dbReference type="NCBI Taxonomy" id="1236046"/>
    <lineage>
        <taxon>Bacteria</taxon>
        <taxon>Thermotogati</taxon>
        <taxon>Thermotogota</taxon>
        <taxon>Thermotogae</taxon>
        <taxon>Kosmotogales</taxon>
        <taxon>Kosmotogaceae</taxon>
        <taxon>Mesotoga</taxon>
    </lineage>
</organism>
<reference evidence="2 3" key="1">
    <citation type="submission" date="2017-01" db="EMBL/GenBank/DDBJ databases">
        <authorList>
            <person name="Erauso G."/>
        </authorList>
    </citation>
    <scope>NUCLEOTIDE SEQUENCE [LARGE SCALE GENOMIC DNA]</scope>
    <source>
        <strain evidence="2">MESINF1</strain>
    </source>
</reference>
<feature type="domain" description="Glycosyl-hydrolase family 116 catalytic region" evidence="1">
    <location>
        <begin position="550"/>
        <end position="655"/>
    </location>
</feature>
<dbReference type="AlphaFoldDB" id="A0A7Z7LHJ4"/>
<dbReference type="Proteomes" id="UP000250796">
    <property type="component" value="Chromosome MESINF"/>
</dbReference>
<dbReference type="InterPro" id="IPR012341">
    <property type="entry name" value="6hp_glycosidase-like_sf"/>
</dbReference>
<protein>
    <submittedName>
        <fullName evidence="2">Putative Amylo-alpha-16-glucosidase</fullName>
    </submittedName>
</protein>
<dbReference type="EMBL" id="LS974202">
    <property type="protein sequence ID" value="SSC13852.1"/>
    <property type="molecule type" value="Genomic_DNA"/>
</dbReference>
<dbReference type="InterPro" id="IPR006775">
    <property type="entry name" value="GH116_catalytic"/>
</dbReference>
<gene>
    <name evidence="2" type="ORF">MESINF_2412</name>
</gene>
<dbReference type="PANTHER" id="PTHR12654:SF0">
    <property type="entry name" value="NON-LYSOSOMAL GLUCOSYLCERAMIDASE"/>
    <property type="match status" value="1"/>
</dbReference>
<accession>A0A7Z7LHJ4</accession>
<proteinExistence type="predicted"/>
<dbReference type="GO" id="GO:0008422">
    <property type="term" value="F:beta-glucosidase activity"/>
    <property type="evidence" value="ECO:0007669"/>
    <property type="project" value="TreeGrafter"/>
</dbReference>
<evidence type="ECO:0000313" key="2">
    <source>
        <dbReference type="EMBL" id="SSC13852.1"/>
    </source>
</evidence>
<dbReference type="SUPFAM" id="SSF48208">
    <property type="entry name" value="Six-hairpin glycosidases"/>
    <property type="match status" value="1"/>
</dbReference>
<evidence type="ECO:0000259" key="1">
    <source>
        <dbReference type="Pfam" id="PF04685"/>
    </source>
</evidence>